<dbReference type="Pfam" id="PF00067">
    <property type="entry name" value="p450"/>
    <property type="match status" value="1"/>
</dbReference>
<dbReference type="InterPro" id="IPR017972">
    <property type="entry name" value="Cyt_P450_CS"/>
</dbReference>
<dbReference type="InterPro" id="IPR036396">
    <property type="entry name" value="Cyt_P450_sf"/>
</dbReference>
<protein>
    <submittedName>
        <fullName evidence="12">Cytochrome P450</fullName>
    </submittedName>
</protein>
<gene>
    <name evidence="12" type="ORF">F5891DRAFT_957129</name>
</gene>
<name>A0AAD4HII6_9AGAM</name>
<dbReference type="RefSeq" id="XP_041223007.1">
    <property type="nucleotide sequence ID" value="XM_041375458.1"/>
</dbReference>
<feature type="transmembrane region" description="Helical" evidence="11">
    <location>
        <begin position="6"/>
        <end position="25"/>
    </location>
</feature>
<evidence type="ECO:0000256" key="10">
    <source>
        <dbReference type="RuleBase" id="RU000461"/>
    </source>
</evidence>
<reference evidence="12" key="1">
    <citation type="journal article" date="2020" name="New Phytol.">
        <title>Comparative genomics reveals dynamic genome evolution in host specialist ectomycorrhizal fungi.</title>
        <authorList>
            <person name="Lofgren L.A."/>
            <person name="Nguyen N.H."/>
            <person name="Vilgalys R."/>
            <person name="Ruytinx J."/>
            <person name="Liao H.L."/>
            <person name="Branco S."/>
            <person name="Kuo A."/>
            <person name="LaButti K."/>
            <person name="Lipzen A."/>
            <person name="Andreopoulos W."/>
            <person name="Pangilinan J."/>
            <person name="Riley R."/>
            <person name="Hundley H."/>
            <person name="Na H."/>
            <person name="Barry K."/>
            <person name="Grigoriev I.V."/>
            <person name="Stajich J.E."/>
            <person name="Kennedy P.G."/>
        </authorList>
    </citation>
    <scope>NUCLEOTIDE SEQUENCE</scope>
    <source>
        <strain evidence="12">FC203</strain>
    </source>
</reference>
<dbReference type="GO" id="GO:0016705">
    <property type="term" value="F:oxidoreductase activity, acting on paired donors, with incorporation or reduction of molecular oxygen"/>
    <property type="evidence" value="ECO:0007669"/>
    <property type="project" value="InterPro"/>
</dbReference>
<feature type="transmembrane region" description="Helical" evidence="11">
    <location>
        <begin position="301"/>
        <end position="319"/>
    </location>
</feature>
<sequence>MFPSVDGRLAILAVLPASFVVITVFKRFTRNRQNKLPPGPVPLPLLGNILSLDAKAPWLTYTEWAAVYGDLLFVQLLGQEIMVINSQHVAETLLDKCSRIYCDRPDLATLKPFGWSIVFAFVGYGNRWRLCRRLFHQTFCSDSALKFRPMQIKQAQEMILNLIDDPQNYHSHFATFLSSVAMSATYSYQTSPRHDPLVRNVENAIALVFQVMTPERAILLKTFPFLLKLPDWCWGSSIKRDARTSSNCMREMTDMLFQYAQDHMVENSVLGRVSMVAENLQRIEKQDQSSQPLFESALKKAATTAIIVLMAFALAMVSYPNVQKCAQAEIDSVVGQDWLPTFEDRVSLPYVESILWETLRWQPVLPLYDIIVPHATSSDDIYDGYFIPKGAIVLYNLWSIHSLQRYSNAFVFMPERFMDANGALMDDNPAEYMFGFGRHRCPGRYAGDASVWSTIITMLATVEFSSAKDDQGKVIEFTPQFTTGLTQYLFFLVSFRPITVTITLLPYSTSFASHVSAIMPYIFLSGLTFLSWSYFHIRLLYYYLTVALVRAHIVSYLSTCTLLRNVTSILLGFVQNFLRLRPPILSCQNRSLS</sequence>
<dbReference type="EMBL" id="JABBWK010000046">
    <property type="protein sequence ID" value="KAG1897431.1"/>
    <property type="molecule type" value="Genomic_DNA"/>
</dbReference>
<feature type="transmembrane region" description="Helical" evidence="11">
    <location>
        <begin position="517"/>
        <end position="535"/>
    </location>
</feature>
<evidence type="ECO:0000256" key="4">
    <source>
        <dbReference type="ARBA" id="ARBA00022617"/>
    </source>
</evidence>
<evidence type="ECO:0000256" key="7">
    <source>
        <dbReference type="ARBA" id="ARBA00023004"/>
    </source>
</evidence>
<keyword evidence="5 9" id="KW-0479">Metal-binding</keyword>
<evidence type="ECO:0000256" key="3">
    <source>
        <dbReference type="ARBA" id="ARBA00010617"/>
    </source>
</evidence>
<dbReference type="PANTHER" id="PTHR46300">
    <property type="entry name" value="P450, PUTATIVE (EUROFUNG)-RELATED-RELATED"/>
    <property type="match status" value="1"/>
</dbReference>
<evidence type="ECO:0000256" key="1">
    <source>
        <dbReference type="ARBA" id="ARBA00001971"/>
    </source>
</evidence>
<dbReference type="InterPro" id="IPR001128">
    <property type="entry name" value="Cyt_P450"/>
</dbReference>
<keyword evidence="4 9" id="KW-0349">Heme</keyword>
<accession>A0AAD4HII6</accession>
<keyword evidence="6 10" id="KW-0560">Oxidoreductase</keyword>
<keyword evidence="11" id="KW-0472">Membrane</keyword>
<dbReference type="Proteomes" id="UP001195769">
    <property type="component" value="Unassembled WGS sequence"/>
</dbReference>
<evidence type="ECO:0000256" key="5">
    <source>
        <dbReference type="ARBA" id="ARBA00022723"/>
    </source>
</evidence>
<evidence type="ECO:0000256" key="2">
    <source>
        <dbReference type="ARBA" id="ARBA00005179"/>
    </source>
</evidence>
<dbReference type="InterPro" id="IPR002401">
    <property type="entry name" value="Cyt_P450_E_grp-I"/>
</dbReference>
<evidence type="ECO:0000256" key="11">
    <source>
        <dbReference type="SAM" id="Phobius"/>
    </source>
</evidence>
<evidence type="ECO:0000256" key="6">
    <source>
        <dbReference type="ARBA" id="ARBA00023002"/>
    </source>
</evidence>
<dbReference type="PANTHER" id="PTHR46300:SF7">
    <property type="entry name" value="P450, PUTATIVE (EUROFUNG)-RELATED"/>
    <property type="match status" value="1"/>
</dbReference>
<keyword evidence="11" id="KW-1133">Transmembrane helix</keyword>
<keyword evidence="13" id="KW-1185">Reference proteome</keyword>
<feature type="binding site" description="axial binding residue" evidence="9">
    <location>
        <position position="441"/>
    </location>
    <ligand>
        <name>heme</name>
        <dbReference type="ChEBI" id="CHEBI:30413"/>
    </ligand>
    <ligandPart>
        <name>Fe</name>
        <dbReference type="ChEBI" id="CHEBI:18248"/>
    </ligandPart>
</feature>
<dbReference type="GO" id="GO:0005506">
    <property type="term" value="F:iron ion binding"/>
    <property type="evidence" value="ECO:0007669"/>
    <property type="project" value="InterPro"/>
</dbReference>
<keyword evidence="7 9" id="KW-0408">Iron</keyword>
<dbReference type="Gene3D" id="1.10.630.10">
    <property type="entry name" value="Cytochrome P450"/>
    <property type="match status" value="1"/>
</dbReference>
<evidence type="ECO:0000256" key="9">
    <source>
        <dbReference type="PIRSR" id="PIRSR602401-1"/>
    </source>
</evidence>
<feature type="transmembrane region" description="Helical" evidence="11">
    <location>
        <begin position="541"/>
        <end position="563"/>
    </location>
</feature>
<dbReference type="AlphaFoldDB" id="A0AAD4HII6"/>
<dbReference type="SUPFAM" id="SSF48264">
    <property type="entry name" value="Cytochrome P450"/>
    <property type="match status" value="1"/>
</dbReference>
<dbReference type="PRINTS" id="PR00463">
    <property type="entry name" value="EP450I"/>
</dbReference>
<dbReference type="GO" id="GO:0020037">
    <property type="term" value="F:heme binding"/>
    <property type="evidence" value="ECO:0007669"/>
    <property type="project" value="InterPro"/>
</dbReference>
<evidence type="ECO:0000313" key="12">
    <source>
        <dbReference type="EMBL" id="KAG1897431.1"/>
    </source>
</evidence>
<comment type="cofactor">
    <cofactor evidence="1 9">
        <name>heme</name>
        <dbReference type="ChEBI" id="CHEBI:30413"/>
    </cofactor>
</comment>
<dbReference type="GeneID" id="64669756"/>
<keyword evidence="11" id="KW-0812">Transmembrane</keyword>
<evidence type="ECO:0000313" key="13">
    <source>
        <dbReference type="Proteomes" id="UP001195769"/>
    </source>
</evidence>
<dbReference type="GO" id="GO:0004497">
    <property type="term" value="F:monooxygenase activity"/>
    <property type="evidence" value="ECO:0007669"/>
    <property type="project" value="UniProtKB-KW"/>
</dbReference>
<comment type="similarity">
    <text evidence="3 10">Belongs to the cytochrome P450 family.</text>
</comment>
<proteinExistence type="inferred from homology"/>
<organism evidence="12 13">
    <name type="scientific">Suillus fuscotomentosus</name>
    <dbReference type="NCBI Taxonomy" id="1912939"/>
    <lineage>
        <taxon>Eukaryota</taxon>
        <taxon>Fungi</taxon>
        <taxon>Dikarya</taxon>
        <taxon>Basidiomycota</taxon>
        <taxon>Agaricomycotina</taxon>
        <taxon>Agaricomycetes</taxon>
        <taxon>Agaricomycetidae</taxon>
        <taxon>Boletales</taxon>
        <taxon>Suillineae</taxon>
        <taxon>Suillaceae</taxon>
        <taxon>Suillus</taxon>
    </lineage>
</organism>
<comment type="caution">
    <text evidence="12">The sequence shown here is derived from an EMBL/GenBank/DDBJ whole genome shotgun (WGS) entry which is preliminary data.</text>
</comment>
<keyword evidence="8 10" id="KW-0503">Monooxygenase</keyword>
<feature type="transmembrane region" description="Helical" evidence="11">
    <location>
        <begin position="488"/>
        <end position="505"/>
    </location>
</feature>
<dbReference type="PROSITE" id="PS00086">
    <property type="entry name" value="CYTOCHROME_P450"/>
    <property type="match status" value="1"/>
</dbReference>
<evidence type="ECO:0000256" key="8">
    <source>
        <dbReference type="ARBA" id="ARBA00023033"/>
    </source>
</evidence>
<dbReference type="InterPro" id="IPR050364">
    <property type="entry name" value="Cytochrome_P450_fung"/>
</dbReference>
<comment type="pathway">
    <text evidence="2">Secondary metabolite biosynthesis.</text>
</comment>